<organism evidence="2 3">
    <name type="scientific">Microcoleus asticus IPMA8</name>
    <dbReference type="NCBI Taxonomy" id="2563858"/>
    <lineage>
        <taxon>Bacteria</taxon>
        <taxon>Bacillati</taxon>
        <taxon>Cyanobacteriota</taxon>
        <taxon>Cyanophyceae</taxon>
        <taxon>Oscillatoriophycideae</taxon>
        <taxon>Oscillatoriales</taxon>
        <taxon>Microcoleaceae</taxon>
        <taxon>Microcoleus</taxon>
        <taxon>Microcoleus asticus</taxon>
    </lineage>
</organism>
<dbReference type="RefSeq" id="WP_172190355.1">
    <property type="nucleotide sequence ID" value="NZ_CAWPPK010000302.1"/>
</dbReference>
<feature type="domain" description="MAE-28990/MAE-18760-like HEPN" evidence="1">
    <location>
        <begin position="2"/>
        <end position="224"/>
    </location>
</feature>
<gene>
    <name evidence="2" type="ORF">E5S67_04219</name>
</gene>
<protein>
    <recommendedName>
        <fullName evidence="1">MAE-28990/MAE-18760-like HEPN domain-containing protein</fullName>
    </recommendedName>
</protein>
<evidence type="ECO:0000313" key="2">
    <source>
        <dbReference type="EMBL" id="NQE36454.1"/>
    </source>
</evidence>
<name>A0ABX2D1I3_9CYAN</name>
<sequence>MEDLSQAFEERLQEIETYLDLLESIQEQVQGGPPQIGEATITPQQQKILYSSVYLQLYNLVESTITRCVDAVSKAVVNNRSQPNELSIELRREWVRCTARTHTDLNYDNRLESALNLCDHLVQALPISTFEVEKGGGGNWDDEEIYKLSKRLGLSLNISRQANRAVKQPFRDDQGALSLIKSFRNKLAHGNLSFAESGNNITVSQLRDLTERTALYLREVVNCFKLSIDAHEFLMPENRPT</sequence>
<accession>A0ABX2D1I3</accession>
<dbReference type="Proteomes" id="UP000702425">
    <property type="component" value="Unassembled WGS sequence"/>
</dbReference>
<evidence type="ECO:0000259" key="1">
    <source>
        <dbReference type="Pfam" id="PF18737"/>
    </source>
</evidence>
<evidence type="ECO:0000313" key="3">
    <source>
        <dbReference type="Proteomes" id="UP000702425"/>
    </source>
</evidence>
<proteinExistence type="predicted"/>
<dbReference type="InterPro" id="IPR040788">
    <property type="entry name" value="HEPN_MAE_28990"/>
</dbReference>
<reference evidence="2 3" key="1">
    <citation type="journal article" date="2020" name="Sci. Rep.">
        <title>A novel cyanobacterial geosmin producer, revising GeoA distribution and dispersion patterns in Bacteria.</title>
        <authorList>
            <person name="Churro C."/>
            <person name="Semedo-Aguiar A.P."/>
            <person name="Silva A.D."/>
            <person name="Pereira-Leal J.B."/>
            <person name="Leite R.B."/>
        </authorList>
    </citation>
    <scope>NUCLEOTIDE SEQUENCE [LARGE SCALE GENOMIC DNA]</scope>
    <source>
        <strain evidence="2 3">IPMA8</strain>
    </source>
</reference>
<comment type="caution">
    <text evidence="2">The sequence shown here is derived from an EMBL/GenBank/DDBJ whole genome shotgun (WGS) entry which is preliminary data.</text>
</comment>
<dbReference type="EMBL" id="SRRZ01000085">
    <property type="protein sequence ID" value="NQE36454.1"/>
    <property type="molecule type" value="Genomic_DNA"/>
</dbReference>
<dbReference type="Pfam" id="PF18737">
    <property type="entry name" value="HEPN_MAE_28990"/>
    <property type="match status" value="1"/>
</dbReference>
<keyword evidence="3" id="KW-1185">Reference proteome</keyword>